<dbReference type="EMBL" id="JAPWTJ010000073">
    <property type="protein sequence ID" value="KAJ8983485.1"/>
    <property type="molecule type" value="Genomic_DNA"/>
</dbReference>
<organism evidence="8 9">
    <name type="scientific">Molorchus minor</name>
    <dbReference type="NCBI Taxonomy" id="1323400"/>
    <lineage>
        <taxon>Eukaryota</taxon>
        <taxon>Metazoa</taxon>
        <taxon>Ecdysozoa</taxon>
        <taxon>Arthropoda</taxon>
        <taxon>Hexapoda</taxon>
        <taxon>Insecta</taxon>
        <taxon>Pterygota</taxon>
        <taxon>Neoptera</taxon>
        <taxon>Endopterygota</taxon>
        <taxon>Coleoptera</taxon>
        <taxon>Polyphaga</taxon>
        <taxon>Cucujiformia</taxon>
        <taxon>Chrysomeloidea</taxon>
        <taxon>Cerambycidae</taxon>
        <taxon>Lamiinae</taxon>
        <taxon>Monochamini</taxon>
        <taxon>Molorchus</taxon>
    </lineage>
</organism>
<comment type="caution">
    <text evidence="8">The sequence shown here is derived from an EMBL/GenBank/DDBJ whole genome shotgun (WGS) entry which is preliminary data.</text>
</comment>
<dbReference type="EC" id="3.2.1.21" evidence="2"/>
<evidence type="ECO:0000313" key="8">
    <source>
        <dbReference type="EMBL" id="KAJ8983485.1"/>
    </source>
</evidence>
<dbReference type="InterPro" id="IPR001360">
    <property type="entry name" value="Glyco_hydro_1"/>
</dbReference>
<evidence type="ECO:0000256" key="6">
    <source>
        <dbReference type="RuleBase" id="RU003690"/>
    </source>
</evidence>
<dbReference type="Pfam" id="PF00232">
    <property type="entry name" value="Glyco_hydro_1"/>
    <property type="match status" value="2"/>
</dbReference>
<evidence type="ECO:0000313" key="9">
    <source>
        <dbReference type="Proteomes" id="UP001162164"/>
    </source>
</evidence>
<dbReference type="Proteomes" id="UP001162164">
    <property type="component" value="Unassembled WGS sequence"/>
</dbReference>
<evidence type="ECO:0000256" key="2">
    <source>
        <dbReference type="ARBA" id="ARBA00012744"/>
    </source>
</evidence>
<comment type="similarity">
    <text evidence="1 6">Belongs to the glycosyl hydrolase 1 family.</text>
</comment>
<feature type="active site" description="Nucleophile" evidence="5">
    <location>
        <position position="337"/>
    </location>
</feature>
<dbReference type="InterPro" id="IPR017853">
    <property type="entry name" value="GH"/>
</dbReference>
<evidence type="ECO:0000256" key="4">
    <source>
        <dbReference type="ARBA" id="ARBA00023295"/>
    </source>
</evidence>
<dbReference type="PANTHER" id="PTHR10353">
    <property type="entry name" value="GLYCOSYL HYDROLASE"/>
    <property type="match status" value="1"/>
</dbReference>
<dbReference type="SUPFAM" id="SSF51445">
    <property type="entry name" value="(Trans)glycosidases"/>
    <property type="match status" value="1"/>
</dbReference>
<dbReference type="InterPro" id="IPR018120">
    <property type="entry name" value="Glyco_hydro_1_AS"/>
</dbReference>
<keyword evidence="4" id="KW-0326">Glycosidase</keyword>
<gene>
    <name evidence="8" type="ORF">NQ317_014944</name>
</gene>
<evidence type="ECO:0000256" key="5">
    <source>
        <dbReference type="PROSITE-ProRule" id="PRU10055"/>
    </source>
</evidence>
<evidence type="ECO:0000256" key="7">
    <source>
        <dbReference type="SAM" id="MobiDB-lite"/>
    </source>
</evidence>
<dbReference type="Gene3D" id="3.20.20.80">
    <property type="entry name" value="Glycosidases"/>
    <property type="match status" value="1"/>
</dbReference>
<keyword evidence="3" id="KW-0378">Hydrolase</keyword>
<accession>A0ABQ9JYP1</accession>
<dbReference type="PROSITE" id="PS00572">
    <property type="entry name" value="GLYCOSYL_HYDROL_F1_1"/>
    <property type="match status" value="1"/>
</dbReference>
<keyword evidence="9" id="KW-1185">Reference proteome</keyword>
<reference evidence="8" key="1">
    <citation type="journal article" date="2023" name="Insect Mol. Biol.">
        <title>Genome sequencing provides insights into the evolution of gene families encoding plant cell wall-degrading enzymes in longhorned beetles.</title>
        <authorList>
            <person name="Shin N.R."/>
            <person name="Okamura Y."/>
            <person name="Kirsch R."/>
            <person name="Pauchet Y."/>
        </authorList>
    </citation>
    <scope>NUCLEOTIDE SEQUENCE</scope>
    <source>
        <strain evidence="8">MMC_N1</strain>
    </source>
</reference>
<dbReference type="PANTHER" id="PTHR10353:SF36">
    <property type="entry name" value="LP05116P"/>
    <property type="match status" value="1"/>
</dbReference>
<evidence type="ECO:0000256" key="3">
    <source>
        <dbReference type="ARBA" id="ARBA00022801"/>
    </source>
</evidence>
<feature type="compositionally biased region" description="Basic and acidic residues" evidence="7">
    <location>
        <begin position="33"/>
        <end position="43"/>
    </location>
</feature>
<proteinExistence type="inferred from homology"/>
<protein>
    <recommendedName>
        <fullName evidence="2">beta-glucosidase</fullName>
        <ecNumber evidence="2">3.2.1.21</ecNumber>
    </recommendedName>
</protein>
<dbReference type="PRINTS" id="PR00131">
    <property type="entry name" value="GLHYDRLASE1"/>
</dbReference>
<evidence type="ECO:0000256" key="1">
    <source>
        <dbReference type="ARBA" id="ARBA00010838"/>
    </source>
</evidence>
<sequence>MKMAKGETIWDHFAHTFPDKISDRSAPDVAADSYHKYKEDPGRESSPTGYPDEINQKGVDYYTNLLAELKENGIEPMVTLYHWDLPQPLEEELGGWLNSKTADLFGEYAKICFELFGEYVKAWVTINEPKQVCEAGYDRGYYAPGVVSSGIGGYRCAYNVLLAHAKAYHVYDENFRTEQGGKIAMVVDSSWFEPGSDSEADQEASERIMQFYYGLYANPIVHGNWPQVVIDRVGNRSQLEGFAQSRLPVFTQEEIDYIKGTYDYLALNHYTTTMVNGTSEAEIGTPSCSADRSVLEWNNPDWTKNGSSWIYVVPWGLRRELGWLKKTYGDVEIIITENGLSDQSGVMEDDHRIAYFQVKGTMVTLSSCLDAIYEDGVNLTAYIAWSIIDDWEWTGGYGTKLGMYTVNFSDPERTRTPRKSASFFTNVVKTRCLVDTCTE</sequence>
<feature type="region of interest" description="Disordered" evidence="7">
    <location>
        <begin position="23"/>
        <end position="53"/>
    </location>
</feature>
<name>A0ABQ9JYP1_9CUCU</name>